<feature type="transmembrane region" description="Helical" evidence="9">
    <location>
        <begin position="39"/>
        <end position="56"/>
    </location>
</feature>
<dbReference type="RefSeq" id="WP_184112145.1">
    <property type="nucleotide sequence ID" value="NZ_BNAJ01000005.1"/>
</dbReference>
<name>A0A7W8NSC7_9DEIO</name>
<keyword evidence="6 9" id="KW-1133">Transmembrane helix</keyword>
<dbReference type="EMBL" id="JACHFK010000005">
    <property type="protein sequence ID" value="MBB5377017.1"/>
    <property type="molecule type" value="Genomic_DNA"/>
</dbReference>
<feature type="transmembrane region" description="Helical" evidence="9">
    <location>
        <begin position="190"/>
        <end position="211"/>
    </location>
</feature>
<keyword evidence="7 9" id="KW-0472">Membrane</keyword>
<evidence type="ECO:0000256" key="1">
    <source>
        <dbReference type="ARBA" id="ARBA00004651"/>
    </source>
</evidence>
<feature type="transmembrane region" description="Helical" evidence="9">
    <location>
        <begin position="62"/>
        <end position="80"/>
    </location>
</feature>
<accession>A0A7W8NSC7</accession>
<dbReference type="Pfam" id="PF01594">
    <property type="entry name" value="AI-2E_transport"/>
    <property type="match status" value="1"/>
</dbReference>
<organism evidence="10 11">
    <name type="scientific">Deinococcus metalli</name>
    <dbReference type="NCBI Taxonomy" id="1141878"/>
    <lineage>
        <taxon>Bacteria</taxon>
        <taxon>Thermotogati</taxon>
        <taxon>Deinococcota</taxon>
        <taxon>Deinococci</taxon>
        <taxon>Deinococcales</taxon>
        <taxon>Deinococcaceae</taxon>
        <taxon>Deinococcus</taxon>
    </lineage>
</organism>
<dbReference type="PANTHER" id="PTHR21716:SF53">
    <property type="entry name" value="PERMEASE PERM-RELATED"/>
    <property type="match status" value="1"/>
</dbReference>
<evidence type="ECO:0000256" key="9">
    <source>
        <dbReference type="SAM" id="Phobius"/>
    </source>
</evidence>
<protein>
    <submittedName>
        <fullName evidence="10">Putative PurR-regulated permease PerM</fullName>
    </submittedName>
</protein>
<comment type="subcellular location">
    <subcellularLocation>
        <location evidence="1">Cell membrane</location>
        <topology evidence="1">Multi-pass membrane protein</topology>
    </subcellularLocation>
</comment>
<evidence type="ECO:0000256" key="3">
    <source>
        <dbReference type="ARBA" id="ARBA00022448"/>
    </source>
</evidence>
<keyword evidence="5 9" id="KW-0812">Transmembrane</keyword>
<comment type="caution">
    <text evidence="10">The sequence shown here is derived from an EMBL/GenBank/DDBJ whole genome shotgun (WGS) entry which is preliminary data.</text>
</comment>
<evidence type="ECO:0000256" key="7">
    <source>
        <dbReference type="ARBA" id="ARBA00023136"/>
    </source>
</evidence>
<dbReference type="Proteomes" id="UP000539473">
    <property type="component" value="Unassembled WGS sequence"/>
</dbReference>
<keyword evidence="3" id="KW-0813">Transport</keyword>
<keyword evidence="4" id="KW-1003">Cell membrane</keyword>
<feature type="region of interest" description="Disordered" evidence="8">
    <location>
        <begin position="1"/>
        <end position="25"/>
    </location>
</feature>
<evidence type="ECO:0000256" key="2">
    <source>
        <dbReference type="ARBA" id="ARBA00009773"/>
    </source>
</evidence>
<proteinExistence type="inferred from homology"/>
<evidence type="ECO:0000313" key="11">
    <source>
        <dbReference type="Proteomes" id="UP000539473"/>
    </source>
</evidence>
<reference evidence="10 11" key="1">
    <citation type="submission" date="2020-08" db="EMBL/GenBank/DDBJ databases">
        <title>Genomic Encyclopedia of Type Strains, Phase IV (KMG-IV): sequencing the most valuable type-strain genomes for metagenomic binning, comparative biology and taxonomic classification.</title>
        <authorList>
            <person name="Goeker M."/>
        </authorList>
    </citation>
    <scope>NUCLEOTIDE SEQUENCE [LARGE SCALE GENOMIC DNA]</scope>
    <source>
        <strain evidence="10 11">DSM 27521</strain>
    </source>
</reference>
<evidence type="ECO:0000313" key="10">
    <source>
        <dbReference type="EMBL" id="MBB5377017.1"/>
    </source>
</evidence>
<evidence type="ECO:0000256" key="4">
    <source>
        <dbReference type="ARBA" id="ARBA00022475"/>
    </source>
</evidence>
<feature type="transmembrane region" description="Helical" evidence="9">
    <location>
        <begin position="339"/>
        <end position="368"/>
    </location>
</feature>
<evidence type="ECO:0000256" key="8">
    <source>
        <dbReference type="SAM" id="MobiDB-lite"/>
    </source>
</evidence>
<dbReference type="GO" id="GO:0005886">
    <property type="term" value="C:plasma membrane"/>
    <property type="evidence" value="ECO:0007669"/>
    <property type="project" value="UniProtKB-SubCell"/>
</dbReference>
<comment type="similarity">
    <text evidence="2">Belongs to the autoinducer-2 exporter (AI-2E) (TC 2.A.86) family.</text>
</comment>
<dbReference type="GO" id="GO:0055085">
    <property type="term" value="P:transmembrane transport"/>
    <property type="evidence" value="ECO:0007669"/>
    <property type="project" value="TreeGrafter"/>
</dbReference>
<feature type="transmembrane region" description="Helical" evidence="9">
    <location>
        <begin position="274"/>
        <end position="301"/>
    </location>
</feature>
<gene>
    <name evidence="10" type="ORF">HNQ07_002481</name>
</gene>
<feature type="transmembrane region" description="Helical" evidence="9">
    <location>
        <begin position="249"/>
        <end position="268"/>
    </location>
</feature>
<feature type="transmembrane region" description="Helical" evidence="9">
    <location>
        <begin position="92"/>
        <end position="112"/>
    </location>
</feature>
<evidence type="ECO:0000256" key="6">
    <source>
        <dbReference type="ARBA" id="ARBA00022989"/>
    </source>
</evidence>
<evidence type="ECO:0000256" key="5">
    <source>
        <dbReference type="ARBA" id="ARBA00022692"/>
    </source>
</evidence>
<dbReference type="InterPro" id="IPR002549">
    <property type="entry name" value="AI-2E-like"/>
</dbReference>
<sequence>MTADRPVVPGASLVSQTSQQPEPPVAPPSTWARLWRWPLFQLAVYVLVALAAWRLLGEVHTILVSTLVAYLLANLANPLLTRLERRGVPRPAGIVLLVLAFFGVLAMISPLVSTIVREVQALIAQAPSLLERLNDTLRRLSARSPLLASAQQQFEAWVKVNQQALPGRLSTSLGSLLSPSGALFSGVKGAFGLLGQAFITLVIAIYMMAIYPSIGPFLVRLLPLRFQAHAADVGGHVGRAVGGYFRGQITVALILGVVIATGLTLLGVPSGLAIGFLAALLNIVPYLGVILSVVPALLLAIPLGGLKVALVAALFLAANQLEGHVIAPRVVSHSTNLSSLAVLLAIVFGVETFGLMGAVIAVPLVALLKSLLDAYYYPSRPYRAVAPDAVPGPVVAPPVVVTDAEEAEPVITAR</sequence>
<dbReference type="PANTHER" id="PTHR21716">
    <property type="entry name" value="TRANSMEMBRANE PROTEIN"/>
    <property type="match status" value="1"/>
</dbReference>
<dbReference type="AlphaFoldDB" id="A0A7W8NSC7"/>